<evidence type="ECO:0000313" key="3">
    <source>
        <dbReference type="Proteomes" id="UP000546213"/>
    </source>
</evidence>
<comment type="caution">
    <text evidence="2">The sequence shown here is derived from an EMBL/GenBank/DDBJ whole genome shotgun (WGS) entry which is preliminary data.</text>
</comment>
<accession>A0A8H5NPI9</accession>
<dbReference type="PANTHER" id="PTHR38696">
    <property type="entry name" value="MEDIATOR OF RNA POLYMERASE II TRANSCRIPTION SUBUNIT 13"/>
    <property type="match status" value="1"/>
</dbReference>
<dbReference type="PANTHER" id="PTHR38696:SF1">
    <property type="entry name" value="MEDIATOR OF RNA POLYMERASE II TRANSCRIPTION SUBUNIT 13"/>
    <property type="match status" value="1"/>
</dbReference>
<name>A0A8H5NPI9_9HYPO</name>
<dbReference type="AlphaFoldDB" id="A0A8H5NPI9"/>
<sequence length="269" mass="30539">MSEKAKSAFFDSPEASSSAAPPPFSQAVSDAGPSTFQSRFASITRHGLDRIRLINLSEVEIAAMHEVVRTYWERGIDKVYPQESSREFKLGGYAWGYDPNGNEQAMMLTLRILEGMLGLGWVIYSPIEVTKRVSTKDALIFRKANHTPPPCEWLNVSFHAGDKLKILNFPPTDLVNDIMATFMTDIQRHEVTPDRAKIKFRGYPWRPLESDGAETQLKLLALLEIFERHGFTLYARTSARFADETSESNVLVFQRRKDWTAGKSLYDQL</sequence>
<proteinExistence type="predicted"/>
<evidence type="ECO:0000313" key="2">
    <source>
        <dbReference type="EMBL" id="KAF5574087.1"/>
    </source>
</evidence>
<evidence type="ECO:0000256" key="1">
    <source>
        <dbReference type="SAM" id="MobiDB-lite"/>
    </source>
</evidence>
<gene>
    <name evidence="2" type="ORF">FPCIR_13753</name>
</gene>
<reference evidence="2 3" key="1">
    <citation type="submission" date="2020-05" db="EMBL/GenBank/DDBJ databases">
        <title>Identification and distribution of gene clusters putatively required for synthesis of sphingolipid metabolism inhibitors in phylogenetically diverse species of the filamentous fungus Fusarium.</title>
        <authorList>
            <person name="Kim H.-S."/>
            <person name="Busman M."/>
            <person name="Brown D.W."/>
            <person name="Divon H."/>
            <person name="Uhlig S."/>
            <person name="Proctor R.H."/>
        </authorList>
    </citation>
    <scope>NUCLEOTIDE SEQUENCE [LARGE SCALE GENOMIC DNA]</scope>
    <source>
        <strain evidence="2 3">NRRL 36939</strain>
    </source>
</reference>
<feature type="compositionally biased region" description="Low complexity" evidence="1">
    <location>
        <begin position="7"/>
        <end position="19"/>
    </location>
</feature>
<keyword evidence="3" id="KW-1185">Reference proteome</keyword>
<dbReference type="EMBL" id="JAAOAS010000548">
    <property type="protein sequence ID" value="KAF5574087.1"/>
    <property type="molecule type" value="Genomic_DNA"/>
</dbReference>
<dbReference type="Proteomes" id="UP000546213">
    <property type="component" value="Unassembled WGS sequence"/>
</dbReference>
<feature type="region of interest" description="Disordered" evidence="1">
    <location>
        <begin position="1"/>
        <end position="31"/>
    </location>
</feature>
<dbReference type="OrthoDB" id="58379at2759"/>
<organism evidence="2 3">
    <name type="scientific">Fusarium pseudocircinatum</name>
    <dbReference type="NCBI Taxonomy" id="56676"/>
    <lineage>
        <taxon>Eukaryota</taxon>
        <taxon>Fungi</taxon>
        <taxon>Dikarya</taxon>
        <taxon>Ascomycota</taxon>
        <taxon>Pezizomycotina</taxon>
        <taxon>Sordariomycetes</taxon>
        <taxon>Hypocreomycetidae</taxon>
        <taxon>Hypocreales</taxon>
        <taxon>Nectriaceae</taxon>
        <taxon>Fusarium</taxon>
        <taxon>Fusarium fujikuroi species complex</taxon>
    </lineage>
</organism>
<protein>
    <submittedName>
        <fullName evidence="2">Uncharacterized protein</fullName>
    </submittedName>
</protein>